<organism evidence="2">
    <name type="scientific">uncultured bacterium</name>
    <name type="common">gcode 4</name>
    <dbReference type="NCBI Taxonomy" id="1234023"/>
    <lineage>
        <taxon>Bacteria</taxon>
        <taxon>environmental samples</taxon>
    </lineage>
</organism>
<keyword evidence="1" id="KW-0472">Membrane</keyword>
<gene>
    <name evidence="2" type="ORF">ACD_4C00224G0004</name>
</gene>
<feature type="transmembrane region" description="Helical" evidence="1">
    <location>
        <begin position="6"/>
        <end position="22"/>
    </location>
</feature>
<proteinExistence type="predicted"/>
<feature type="transmembrane region" description="Helical" evidence="1">
    <location>
        <begin position="184"/>
        <end position="204"/>
    </location>
</feature>
<accession>K2GTE8</accession>
<dbReference type="AlphaFoldDB" id="K2GTE8"/>
<keyword evidence="1" id="KW-0812">Transmembrane</keyword>
<protein>
    <submittedName>
        <fullName evidence="2">Uncharacterized protein</fullName>
    </submittedName>
</protein>
<name>K2GTE8_9BACT</name>
<feature type="transmembrane region" description="Helical" evidence="1">
    <location>
        <begin position="34"/>
        <end position="54"/>
    </location>
</feature>
<reference evidence="2" key="1">
    <citation type="journal article" date="2012" name="Science">
        <title>Fermentation, hydrogen, and sulfur metabolism in multiple uncultivated bacterial phyla.</title>
        <authorList>
            <person name="Wrighton K.C."/>
            <person name="Thomas B.C."/>
            <person name="Sharon I."/>
            <person name="Miller C.S."/>
            <person name="Castelle C.J."/>
            <person name="VerBerkmoes N.C."/>
            <person name="Wilkins M.J."/>
            <person name="Hettich R.L."/>
            <person name="Lipton M.S."/>
            <person name="Williams K.H."/>
            <person name="Long P.E."/>
            <person name="Banfield J.F."/>
        </authorList>
    </citation>
    <scope>NUCLEOTIDE SEQUENCE [LARGE SCALE GENOMIC DNA]</scope>
</reference>
<feature type="transmembrane region" description="Helical" evidence="1">
    <location>
        <begin position="60"/>
        <end position="82"/>
    </location>
</feature>
<feature type="transmembrane region" description="Helical" evidence="1">
    <location>
        <begin position="216"/>
        <end position="235"/>
    </location>
</feature>
<keyword evidence="1" id="KW-1133">Transmembrane helix</keyword>
<feature type="transmembrane region" description="Helical" evidence="1">
    <location>
        <begin position="94"/>
        <end position="115"/>
    </location>
</feature>
<feature type="transmembrane region" description="Helical" evidence="1">
    <location>
        <begin position="156"/>
        <end position="178"/>
    </location>
</feature>
<dbReference type="EMBL" id="AMFJ01000740">
    <property type="protein sequence ID" value="EKE26620.1"/>
    <property type="molecule type" value="Genomic_DNA"/>
</dbReference>
<evidence type="ECO:0000313" key="2">
    <source>
        <dbReference type="EMBL" id="EKE26620.1"/>
    </source>
</evidence>
<sequence length="236" mass="27981">MILSLLILFLISLSGLIVTHMWKTEKWIIEKTIALWAWSMIAISIVHILPESLITNENNIFAFIAWFILIYFVENFLMVHSCVEHDCHYHNVSIVSWIALFIHTLFDWIWIWAWYLNSSYLWFIILAWVAIHQIPVSVSISWLLRHSKFSKKIQSILMIIFALSAPIWFWISYFFLKWVNSENIVSLFLALSGWSLLYIWASDLLPTVHNNSKNRIFIIIFFLIWIIGVSAVKLFE</sequence>
<comment type="caution">
    <text evidence="2">The sequence shown here is derived from an EMBL/GenBank/DDBJ whole genome shotgun (WGS) entry which is preliminary data.</text>
</comment>
<feature type="transmembrane region" description="Helical" evidence="1">
    <location>
        <begin position="121"/>
        <end position="144"/>
    </location>
</feature>
<evidence type="ECO:0000256" key="1">
    <source>
        <dbReference type="SAM" id="Phobius"/>
    </source>
</evidence>